<dbReference type="PANTHER" id="PTHR12829">
    <property type="entry name" value="N6-ADENOSINE-METHYLTRANSFERASE"/>
    <property type="match status" value="1"/>
</dbReference>
<dbReference type="GO" id="GO:0005634">
    <property type="term" value="C:nucleus"/>
    <property type="evidence" value="ECO:0007669"/>
    <property type="project" value="TreeGrafter"/>
</dbReference>
<evidence type="ECO:0000256" key="2">
    <source>
        <dbReference type="ARBA" id="ARBA00022679"/>
    </source>
</evidence>
<dbReference type="EMBL" id="BART01020391">
    <property type="protein sequence ID" value="GAH03500.1"/>
    <property type="molecule type" value="Genomic_DNA"/>
</dbReference>
<accession>X1D5G3</accession>
<keyword evidence="1" id="KW-0489">Methyltransferase</keyword>
<dbReference type="InterPro" id="IPR029063">
    <property type="entry name" value="SAM-dependent_MTases_sf"/>
</dbReference>
<dbReference type="AlphaFoldDB" id="X1D5G3"/>
<dbReference type="PROSITE" id="PS51143">
    <property type="entry name" value="MT_A70"/>
    <property type="match status" value="1"/>
</dbReference>
<organism evidence="4">
    <name type="scientific">marine sediment metagenome</name>
    <dbReference type="NCBI Taxonomy" id="412755"/>
    <lineage>
        <taxon>unclassified sequences</taxon>
        <taxon>metagenomes</taxon>
        <taxon>ecological metagenomes</taxon>
    </lineage>
</organism>
<evidence type="ECO:0000313" key="4">
    <source>
        <dbReference type="EMBL" id="GAH03500.1"/>
    </source>
</evidence>
<evidence type="ECO:0000256" key="3">
    <source>
        <dbReference type="ARBA" id="ARBA00022691"/>
    </source>
</evidence>
<comment type="caution">
    <text evidence="4">The sequence shown here is derived from an EMBL/GenBank/DDBJ whole genome shotgun (WGS) entry which is preliminary data.</text>
</comment>
<gene>
    <name evidence="4" type="ORF">S01H4_37902</name>
</gene>
<dbReference type="Pfam" id="PF05063">
    <property type="entry name" value="MT-A70"/>
    <property type="match status" value="1"/>
</dbReference>
<keyword evidence="3" id="KW-0949">S-adenosyl-L-methionine</keyword>
<dbReference type="Gene3D" id="3.40.50.150">
    <property type="entry name" value="Vaccinia Virus protein VP39"/>
    <property type="match status" value="1"/>
</dbReference>
<name>X1D5G3_9ZZZZ</name>
<reference evidence="4" key="1">
    <citation type="journal article" date="2014" name="Front. Microbiol.">
        <title>High frequency of phylogenetically diverse reductive dehalogenase-homologous genes in deep subseafloor sedimentary metagenomes.</title>
        <authorList>
            <person name="Kawai M."/>
            <person name="Futagami T."/>
            <person name="Toyoda A."/>
            <person name="Takaki Y."/>
            <person name="Nishi S."/>
            <person name="Hori S."/>
            <person name="Arai W."/>
            <person name="Tsubouchi T."/>
            <person name="Morono Y."/>
            <person name="Uchiyama I."/>
            <person name="Ito T."/>
            <person name="Fujiyama A."/>
            <person name="Inagaki F."/>
            <person name="Takami H."/>
        </authorList>
    </citation>
    <scope>NUCLEOTIDE SEQUENCE</scope>
    <source>
        <strain evidence="4">Expedition CK06-06</strain>
    </source>
</reference>
<proteinExistence type="predicted"/>
<keyword evidence="2" id="KW-0808">Transferase</keyword>
<protein>
    <submittedName>
        <fullName evidence="4">Uncharacterized protein</fullName>
    </submittedName>
</protein>
<dbReference type="GO" id="GO:0001734">
    <property type="term" value="F:mRNA m(6)A methyltransferase activity"/>
    <property type="evidence" value="ECO:0007669"/>
    <property type="project" value="UniProtKB-ARBA"/>
</dbReference>
<dbReference type="GO" id="GO:0032259">
    <property type="term" value="P:methylation"/>
    <property type="evidence" value="ECO:0007669"/>
    <property type="project" value="UniProtKB-KW"/>
</dbReference>
<sequence>MRYAKGLADGFHVYDVPYPTMSDAEIIALPVKRIVDDNALLFLWVIDSRIPLIEKIMKAWGFNYVTVGFVWHKTRRDGTGSNANMTQYTRKSCEFCFIGRRGKGMAKQRILDQFHQMIPLAKTVHSEKPKVIRRLIVKMCGDVPRIELFARRKVEGWDCWGNEVESDIEL</sequence>
<dbReference type="InterPro" id="IPR007757">
    <property type="entry name" value="MT-A70-like"/>
</dbReference>
<evidence type="ECO:0000256" key="1">
    <source>
        <dbReference type="ARBA" id="ARBA00022603"/>
    </source>
</evidence>
<dbReference type="PANTHER" id="PTHR12829:SF7">
    <property type="entry name" value="N6-ADENOSINE-METHYLTRANSFERASE CATALYTIC SUBUNIT"/>
    <property type="match status" value="1"/>
</dbReference>